<feature type="compositionally biased region" description="Acidic residues" evidence="1">
    <location>
        <begin position="213"/>
        <end position="222"/>
    </location>
</feature>
<feature type="domain" description="EF-hand" evidence="3">
    <location>
        <begin position="45"/>
        <end position="80"/>
    </location>
</feature>
<evidence type="ECO:0000256" key="2">
    <source>
        <dbReference type="SAM" id="Phobius"/>
    </source>
</evidence>
<name>A0AAD2FXC3_9STRA</name>
<proteinExistence type="predicted"/>
<dbReference type="PROSITE" id="PS50222">
    <property type="entry name" value="EF_HAND_2"/>
    <property type="match status" value="2"/>
</dbReference>
<keyword evidence="5" id="KW-1185">Reference proteome</keyword>
<dbReference type="InterPro" id="IPR002048">
    <property type="entry name" value="EF_hand_dom"/>
</dbReference>
<protein>
    <recommendedName>
        <fullName evidence="3">EF-hand domain-containing protein</fullName>
    </recommendedName>
</protein>
<dbReference type="AlphaFoldDB" id="A0AAD2FXC3"/>
<feature type="compositionally biased region" description="Basic and acidic residues" evidence="1">
    <location>
        <begin position="195"/>
        <end position="205"/>
    </location>
</feature>
<dbReference type="InterPro" id="IPR011992">
    <property type="entry name" value="EF-hand-dom_pair"/>
</dbReference>
<feature type="region of interest" description="Disordered" evidence="1">
    <location>
        <begin position="1"/>
        <end position="24"/>
    </location>
</feature>
<reference evidence="4" key="1">
    <citation type="submission" date="2023-08" db="EMBL/GenBank/DDBJ databases">
        <authorList>
            <person name="Audoor S."/>
            <person name="Bilcke G."/>
        </authorList>
    </citation>
    <scope>NUCLEOTIDE SEQUENCE</scope>
</reference>
<feature type="compositionally biased region" description="Basic and acidic residues" evidence="1">
    <location>
        <begin position="226"/>
        <end position="236"/>
    </location>
</feature>
<accession>A0AAD2FXC3</accession>
<gene>
    <name evidence="4" type="ORF">CYCCA115_LOCUS15840</name>
</gene>
<evidence type="ECO:0000259" key="3">
    <source>
        <dbReference type="PROSITE" id="PS50222"/>
    </source>
</evidence>
<organism evidence="4 5">
    <name type="scientific">Cylindrotheca closterium</name>
    <dbReference type="NCBI Taxonomy" id="2856"/>
    <lineage>
        <taxon>Eukaryota</taxon>
        <taxon>Sar</taxon>
        <taxon>Stramenopiles</taxon>
        <taxon>Ochrophyta</taxon>
        <taxon>Bacillariophyta</taxon>
        <taxon>Bacillariophyceae</taxon>
        <taxon>Bacillariophycidae</taxon>
        <taxon>Bacillariales</taxon>
        <taxon>Bacillariaceae</taxon>
        <taxon>Cylindrotheca</taxon>
    </lineage>
</organism>
<dbReference type="GO" id="GO:0005509">
    <property type="term" value="F:calcium ion binding"/>
    <property type="evidence" value="ECO:0007669"/>
    <property type="project" value="InterPro"/>
</dbReference>
<comment type="caution">
    <text evidence="4">The sequence shown here is derived from an EMBL/GenBank/DDBJ whole genome shotgun (WGS) entry which is preliminary data.</text>
</comment>
<keyword evidence="2" id="KW-1133">Transmembrane helix</keyword>
<dbReference type="EMBL" id="CAKOGP040001892">
    <property type="protein sequence ID" value="CAJ1955619.1"/>
    <property type="molecule type" value="Genomic_DNA"/>
</dbReference>
<evidence type="ECO:0000313" key="5">
    <source>
        <dbReference type="Proteomes" id="UP001295423"/>
    </source>
</evidence>
<feature type="transmembrane region" description="Helical" evidence="2">
    <location>
        <begin position="135"/>
        <end position="157"/>
    </location>
</feature>
<keyword evidence="2" id="KW-0812">Transmembrane</keyword>
<dbReference type="Pfam" id="PF13202">
    <property type="entry name" value="EF-hand_5"/>
    <property type="match status" value="2"/>
</dbReference>
<dbReference type="Gene3D" id="1.10.238.10">
    <property type="entry name" value="EF-hand"/>
    <property type="match status" value="1"/>
</dbReference>
<feature type="region of interest" description="Disordered" evidence="1">
    <location>
        <begin position="195"/>
        <end position="236"/>
    </location>
</feature>
<evidence type="ECO:0000313" key="4">
    <source>
        <dbReference type="EMBL" id="CAJ1955619.1"/>
    </source>
</evidence>
<feature type="domain" description="EF-hand" evidence="3">
    <location>
        <begin position="93"/>
        <end position="128"/>
    </location>
</feature>
<feature type="transmembrane region" description="Helical" evidence="2">
    <location>
        <begin position="169"/>
        <end position="187"/>
    </location>
</feature>
<dbReference type="SMART" id="SM00054">
    <property type="entry name" value="EFh"/>
    <property type="match status" value="2"/>
</dbReference>
<dbReference type="CDD" id="cd00051">
    <property type="entry name" value="EFh"/>
    <property type="match status" value="1"/>
</dbReference>
<dbReference type="Proteomes" id="UP001295423">
    <property type="component" value="Unassembled WGS sequence"/>
</dbReference>
<keyword evidence="2" id="KW-0472">Membrane</keyword>
<evidence type="ECO:0000256" key="1">
    <source>
        <dbReference type="SAM" id="MobiDB-lite"/>
    </source>
</evidence>
<sequence length="236" mass="26352">MSDAKAVAVTTNNPEKMNKKASNKKINKTKALLEKSKNVLTESKPFQMMVESTFKSMDRGGNGQVSKEELYTGLLLVHLKLAKFAGAAACYPPEKSVCDNLFDAADHDKSGGIDKEEFVAIMGVCCAQILTRMMFYYLILLLFVPYFSANIVDLLMIPNGSYLEYTLETIIGFAMFYIAVPVVWDFVDDLSRSKLEKKDAKKPPQELEAPDLHDEEEDDGEVIEAPSKDEAEKKVD</sequence>
<dbReference type="SUPFAM" id="SSF47473">
    <property type="entry name" value="EF-hand"/>
    <property type="match status" value="1"/>
</dbReference>